<organism evidence="1 2">
    <name type="scientific">Ixodes persulcatus</name>
    <name type="common">Taiga tick</name>
    <dbReference type="NCBI Taxonomy" id="34615"/>
    <lineage>
        <taxon>Eukaryota</taxon>
        <taxon>Metazoa</taxon>
        <taxon>Ecdysozoa</taxon>
        <taxon>Arthropoda</taxon>
        <taxon>Chelicerata</taxon>
        <taxon>Arachnida</taxon>
        <taxon>Acari</taxon>
        <taxon>Parasitiformes</taxon>
        <taxon>Ixodida</taxon>
        <taxon>Ixodoidea</taxon>
        <taxon>Ixodidae</taxon>
        <taxon>Ixodinae</taxon>
        <taxon>Ixodes</taxon>
    </lineage>
</organism>
<evidence type="ECO:0000313" key="1">
    <source>
        <dbReference type="EMBL" id="KAG0414264.1"/>
    </source>
</evidence>
<gene>
    <name evidence="1" type="ORF">HPB47_008611</name>
</gene>
<evidence type="ECO:0000313" key="2">
    <source>
        <dbReference type="Proteomes" id="UP000805193"/>
    </source>
</evidence>
<keyword evidence="2" id="KW-1185">Reference proteome</keyword>
<comment type="caution">
    <text evidence="1">The sequence shown here is derived from an EMBL/GenBank/DDBJ whole genome shotgun (WGS) entry which is preliminary data.</text>
</comment>
<protein>
    <submittedName>
        <fullName evidence="1">Uncharacterized protein</fullName>
    </submittedName>
</protein>
<sequence length="304" mass="33763">MVEPALCADGRFALARKRTNLTYLCLCTATERKVFFTELRALLKTPAALIVGRDSNCVLNARDRVRGSTAPIADAGANALRDAVRDFDLVGITEMLDSFSRRFHGWQGASQARLDRVYISSELSDGIQSYDAKIVPFSDHGFVATVLRSGGPGPRRARRDTTWKMNAGILEEEGVEGGAANSMVAKLSPWQPRYISVFIRAQVCNTVTYPAVFYKAQAVCCPGVTAKKIHRSWAGWATFVWRSSWERTRRDNLFLHQESGGLGLLNIVIKLNVQEAVPSIPIRARGEMLERELRSSTELTLQNL</sequence>
<proteinExistence type="predicted"/>
<dbReference type="EMBL" id="JABSTQ010011192">
    <property type="protein sequence ID" value="KAG0414264.1"/>
    <property type="molecule type" value="Genomic_DNA"/>
</dbReference>
<dbReference type="Proteomes" id="UP000805193">
    <property type="component" value="Unassembled WGS sequence"/>
</dbReference>
<reference evidence="1 2" key="1">
    <citation type="journal article" date="2020" name="Cell">
        <title>Large-Scale Comparative Analyses of Tick Genomes Elucidate Their Genetic Diversity and Vector Capacities.</title>
        <authorList>
            <consortium name="Tick Genome and Microbiome Consortium (TIGMIC)"/>
            <person name="Jia N."/>
            <person name="Wang J."/>
            <person name="Shi W."/>
            <person name="Du L."/>
            <person name="Sun Y."/>
            <person name="Zhan W."/>
            <person name="Jiang J.F."/>
            <person name="Wang Q."/>
            <person name="Zhang B."/>
            <person name="Ji P."/>
            <person name="Bell-Sakyi L."/>
            <person name="Cui X.M."/>
            <person name="Yuan T.T."/>
            <person name="Jiang B.G."/>
            <person name="Yang W.F."/>
            <person name="Lam T.T."/>
            <person name="Chang Q.C."/>
            <person name="Ding S.J."/>
            <person name="Wang X.J."/>
            <person name="Zhu J.G."/>
            <person name="Ruan X.D."/>
            <person name="Zhao L."/>
            <person name="Wei J.T."/>
            <person name="Ye R.Z."/>
            <person name="Que T.C."/>
            <person name="Du C.H."/>
            <person name="Zhou Y.H."/>
            <person name="Cheng J.X."/>
            <person name="Dai P.F."/>
            <person name="Guo W.B."/>
            <person name="Han X.H."/>
            <person name="Huang E.J."/>
            <person name="Li L.F."/>
            <person name="Wei W."/>
            <person name="Gao Y.C."/>
            <person name="Liu J.Z."/>
            <person name="Shao H.Z."/>
            <person name="Wang X."/>
            <person name="Wang C.C."/>
            <person name="Yang T.C."/>
            <person name="Huo Q.B."/>
            <person name="Li W."/>
            <person name="Chen H.Y."/>
            <person name="Chen S.E."/>
            <person name="Zhou L.G."/>
            <person name="Ni X.B."/>
            <person name="Tian J.H."/>
            <person name="Sheng Y."/>
            <person name="Liu T."/>
            <person name="Pan Y.S."/>
            <person name="Xia L.Y."/>
            <person name="Li J."/>
            <person name="Zhao F."/>
            <person name="Cao W.C."/>
        </authorList>
    </citation>
    <scope>NUCLEOTIDE SEQUENCE [LARGE SCALE GENOMIC DNA]</scope>
    <source>
        <strain evidence="1">Iper-2018</strain>
    </source>
</reference>
<name>A0AC60P4D4_IXOPE</name>
<accession>A0AC60P4D4</accession>